<evidence type="ECO:0000313" key="2">
    <source>
        <dbReference type="EMBL" id="KAK6932153.1"/>
    </source>
</evidence>
<name>A0AAN8VBX3_9MAGN</name>
<evidence type="ECO:0000256" key="1">
    <source>
        <dbReference type="SAM" id="Phobius"/>
    </source>
</evidence>
<evidence type="ECO:0000313" key="3">
    <source>
        <dbReference type="Proteomes" id="UP001370490"/>
    </source>
</evidence>
<dbReference type="EMBL" id="JBAMMX010000010">
    <property type="protein sequence ID" value="KAK6932153.1"/>
    <property type="molecule type" value="Genomic_DNA"/>
</dbReference>
<protein>
    <submittedName>
        <fullName evidence="2">Uncharacterized protein</fullName>
    </submittedName>
</protein>
<keyword evidence="3" id="KW-1185">Reference proteome</keyword>
<feature type="transmembrane region" description="Helical" evidence="1">
    <location>
        <begin position="238"/>
        <end position="256"/>
    </location>
</feature>
<gene>
    <name evidence="2" type="ORF">RJ641_001777</name>
</gene>
<proteinExistence type="predicted"/>
<organism evidence="2 3">
    <name type="scientific">Dillenia turbinata</name>
    <dbReference type="NCBI Taxonomy" id="194707"/>
    <lineage>
        <taxon>Eukaryota</taxon>
        <taxon>Viridiplantae</taxon>
        <taxon>Streptophyta</taxon>
        <taxon>Embryophyta</taxon>
        <taxon>Tracheophyta</taxon>
        <taxon>Spermatophyta</taxon>
        <taxon>Magnoliopsida</taxon>
        <taxon>eudicotyledons</taxon>
        <taxon>Gunneridae</taxon>
        <taxon>Pentapetalae</taxon>
        <taxon>Dilleniales</taxon>
        <taxon>Dilleniaceae</taxon>
        <taxon>Dillenia</taxon>
    </lineage>
</organism>
<keyword evidence="1" id="KW-1133">Transmembrane helix</keyword>
<dbReference type="Proteomes" id="UP001370490">
    <property type="component" value="Unassembled WGS sequence"/>
</dbReference>
<accession>A0AAN8VBX3</accession>
<keyword evidence="1" id="KW-0812">Transmembrane</keyword>
<comment type="caution">
    <text evidence="2">The sequence shown here is derived from an EMBL/GenBank/DDBJ whole genome shotgun (WGS) entry which is preliminary data.</text>
</comment>
<dbReference type="AlphaFoldDB" id="A0AAN8VBX3"/>
<sequence length="434" mass="49531">MLLRQNCRMAYNQVIEKLCKFGHLEETYKLLGKVLRTVSRVGSNTCHVLMETWMYLTPVSIEFTPYSKDGTSRVVLIQSPFLLLEHMYINIAPACSLMQIHMTSIHALAYLISLGNRLTSNMHHMCPIRMLKVNLGNGLDTEWTHLRHGLEMNSIFVVFPPPFSKIAMSMTYCVQSPITQFRLYVHSQILTSSPPKKQQAEDLVLDFALIGDEGVKIRIFLSCWFAGDVKIWKIRRKIIKIFFSINVFMSVFIILLHCNLNRECFFMNSEFFEIGFLIGNLMPFLNVGILFISKSNICLIRNMFPFLNRTLTVGRQLNLIKYQNVHNLLSSASCNCLQNALAAFLLHALLFLSAALSQPLAYVLASLLRILFHPHSSESSVHLVPPLCFDRVPSCSLLVLYCKTSNLTSIKMVPTLDLSKLMRPSFNLEEYCGI</sequence>
<feature type="transmembrane region" description="Helical" evidence="1">
    <location>
        <begin position="348"/>
        <end position="372"/>
    </location>
</feature>
<keyword evidence="1" id="KW-0472">Membrane</keyword>
<reference evidence="2 3" key="1">
    <citation type="submission" date="2023-12" db="EMBL/GenBank/DDBJ databases">
        <title>A high-quality genome assembly for Dillenia turbinata (Dilleniales).</title>
        <authorList>
            <person name="Chanderbali A."/>
        </authorList>
    </citation>
    <scope>NUCLEOTIDE SEQUENCE [LARGE SCALE GENOMIC DNA]</scope>
    <source>
        <strain evidence="2">LSX21</strain>
        <tissue evidence="2">Leaf</tissue>
    </source>
</reference>
<feature type="transmembrane region" description="Helical" evidence="1">
    <location>
        <begin position="271"/>
        <end position="293"/>
    </location>
</feature>